<comment type="catalytic activity">
    <reaction evidence="4">
        <text>holo-[ACP] + malonyl-CoA = malonyl-[ACP] + CoA</text>
        <dbReference type="Rhea" id="RHEA:41792"/>
        <dbReference type="Rhea" id="RHEA-COMP:9623"/>
        <dbReference type="Rhea" id="RHEA-COMP:9685"/>
        <dbReference type="ChEBI" id="CHEBI:57287"/>
        <dbReference type="ChEBI" id="CHEBI:57384"/>
        <dbReference type="ChEBI" id="CHEBI:64479"/>
        <dbReference type="ChEBI" id="CHEBI:78449"/>
        <dbReference type="EC" id="2.3.1.39"/>
    </reaction>
</comment>
<dbReference type="PANTHER" id="PTHR42681">
    <property type="entry name" value="MALONYL-COA-ACYL CARRIER PROTEIN TRANSACYLASE, MITOCHONDRIAL"/>
    <property type="match status" value="1"/>
</dbReference>
<dbReference type="Pfam" id="PF00698">
    <property type="entry name" value="Acyl_transf_1"/>
    <property type="match status" value="1"/>
</dbReference>
<evidence type="ECO:0000256" key="3">
    <source>
        <dbReference type="ARBA" id="ARBA00023315"/>
    </source>
</evidence>
<evidence type="ECO:0000256" key="1">
    <source>
        <dbReference type="ARBA" id="ARBA00013258"/>
    </source>
</evidence>
<sequence>MIAILAPGQGAQKPGMLGPWLERPGVRERLAGFSEAAGLDLEHLGTEADAEAIADTAVTQPLLVASALLSGEALLAELAGDGAQRSSTIRERAGLLPAGTHVAGHSVGELAAAALAGVLAPEQAVALAAVRGREMAAACAAEATSMAAVLGGDADTVLAALEARDLEPANRNGAGQVVAAGRTADIEALAADPPEGARVRPLAVAGAFHTRFMEPAEKALAAWVAEHRDELAPADPALALLSDADGAVVTSGSDMLDRLVAQVTLSVRWDACMDTLRDAGVTAVVELTPAGTLTGMVKRQIKGTGTVNVSTPEHLGAAVELLQGAS</sequence>
<dbReference type="PANTHER" id="PTHR42681:SF1">
    <property type="entry name" value="MALONYL-COA-ACYL CARRIER PROTEIN TRANSACYLASE, MITOCHONDRIAL"/>
    <property type="match status" value="1"/>
</dbReference>
<dbReference type="InterPro" id="IPR050858">
    <property type="entry name" value="Mal-CoA-ACP_Trans/PKS_FabD"/>
</dbReference>
<proteinExistence type="predicted"/>
<organism evidence="6 7">
    <name type="scientific">Actinomycetospora atypica</name>
    <dbReference type="NCBI Taxonomy" id="1290095"/>
    <lineage>
        <taxon>Bacteria</taxon>
        <taxon>Bacillati</taxon>
        <taxon>Actinomycetota</taxon>
        <taxon>Actinomycetes</taxon>
        <taxon>Pseudonocardiales</taxon>
        <taxon>Pseudonocardiaceae</taxon>
        <taxon>Actinomycetospora</taxon>
    </lineage>
</organism>
<name>A0ABV9YS20_9PSEU</name>
<dbReference type="InterPro" id="IPR001227">
    <property type="entry name" value="Ac_transferase_dom_sf"/>
</dbReference>
<dbReference type="SUPFAM" id="SSF52151">
    <property type="entry name" value="FabD/lysophospholipase-like"/>
    <property type="match status" value="1"/>
</dbReference>
<evidence type="ECO:0000313" key="6">
    <source>
        <dbReference type="EMBL" id="MFC5064671.1"/>
    </source>
</evidence>
<comment type="caution">
    <text evidence="6">The sequence shown here is derived from an EMBL/GenBank/DDBJ whole genome shotgun (WGS) entry which is preliminary data.</text>
</comment>
<dbReference type="Gene3D" id="3.30.70.250">
    <property type="entry name" value="Malonyl-CoA ACP transacylase, ACP-binding"/>
    <property type="match status" value="1"/>
</dbReference>
<dbReference type="InterPro" id="IPR014043">
    <property type="entry name" value="Acyl_transferase_dom"/>
</dbReference>
<evidence type="ECO:0000259" key="5">
    <source>
        <dbReference type="SMART" id="SM00827"/>
    </source>
</evidence>
<dbReference type="Proteomes" id="UP001595947">
    <property type="component" value="Unassembled WGS sequence"/>
</dbReference>
<dbReference type="SMART" id="SM00827">
    <property type="entry name" value="PKS_AT"/>
    <property type="match status" value="1"/>
</dbReference>
<dbReference type="GO" id="GO:0004314">
    <property type="term" value="F:[acyl-carrier-protein] S-malonyltransferase activity"/>
    <property type="evidence" value="ECO:0007669"/>
    <property type="project" value="UniProtKB-EC"/>
</dbReference>
<reference evidence="7" key="1">
    <citation type="journal article" date="2019" name="Int. J. Syst. Evol. Microbiol.">
        <title>The Global Catalogue of Microorganisms (GCM) 10K type strain sequencing project: providing services to taxonomists for standard genome sequencing and annotation.</title>
        <authorList>
            <consortium name="The Broad Institute Genomics Platform"/>
            <consortium name="The Broad Institute Genome Sequencing Center for Infectious Disease"/>
            <person name="Wu L."/>
            <person name="Ma J."/>
        </authorList>
    </citation>
    <scope>NUCLEOTIDE SEQUENCE [LARGE SCALE GENOMIC DNA]</scope>
    <source>
        <strain evidence="7">CGMCC 4.7093</strain>
    </source>
</reference>
<keyword evidence="2 6" id="KW-0808">Transferase</keyword>
<dbReference type="RefSeq" id="WP_378038015.1">
    <property type="nucleotide sequence ID" value="NZ_JBHSIV010000025.1"/>
</dbReference>
<dbReference type="EMBL" id="JBHSIV010000025">
    <property type="protein sequence ID" value="MFC5064671.1"/>
    <property type="molecule type" value="Genomic_DNA"/>
</dbReference>
<keyword evidence="7" id="KW-1185">Reference proteome</keyword>
<gene>
    <name evidence="6" type="ORF">ACFPBZ_20785</name>
</gene>
<evidence type="ECO:0000256" key="2">
    <source>
        <dbReference type="ARBA" id="ARBA00022679"/>
    </source>
</evidence>
<keyword evidence="3 6" id="KW-0012">Acyltransferase</keyword>
<dbReference type="Gene3D" id="3.40.366.10">
    <property type="entry name" value="Malonyl-Coenzyme A Acyl Carrier Protein, domain 2"/>
    <property type="match status" value="1"/>
</dbReference>
<protein>
    <recommendedName>
        <fullName evidence="1">[acyl-carrier-protein] S-malonyltransferase</fullName>
        <ecNumber evidence="1">2.3.1.39</ecNumber>
    </recommendedName>
</protein>
<evidence type="ECO:0000313" key="7">
    <source>
        <dbReference type="Proteomes" id="UP001595947"/>
    </source>
</evidence>
<dbReference type="InterPro" id="IPR016035">
    <property type="entry name" value="Acyl_Trfase/lysoPLipase"/>
</dbReference>
<evidence type="ECO:0000256" key="4">
    <source>
        <dbReference type="ARBA" id="ARBA00048462"/>
    </source>
</evidence>
<dbReference type="InterPro" id="IPR016036">
    <property type="entry name" value="Malonyl_transacylase_ACP-bd"/>
</dbReference>
<accession>A0ABV9YS20</accession>
<feature type="domain" description="Malonyl-CoA:ACP transacylase (MAT)" evidence="5">
    <location>
        <begin position="5"/>
        <end position="326"/>
    </location>
</feature>
<dbReference type="SUPFAM" id="SSF55048">
    <property type="entry name" value="Probable ACP-binding domain of malonyl-CoA ACP transacylase"/>
    <property type="match status" value="1"/>
</dbReference>
<dbReference type="EC" id="2.3.1.39" evidence="1"/>